<keyword evidence="2" id="KW-1185">Reference proteome</keyword>
<gene>
    <name evidence="1" type="primary">Contig11188.g11958</name>
    <name evidence="1" type="ORF">STYLEM_6374</name>
</gene>
<evidence type="ECO:0000313" key="1">
    <source>
        <dbReference type="EMBL" id="CDW77413.1"/>
    </source>
</evidence>
<evidence type="ECO:0000313" key="2">
    <source>
        <dbReference type="Proteomes" id="UP000039865"/>
    </source>
</evidence>
<dbReference type="Proteomes" id="UP000039865">
    <property type="component" value="Unassembled WGS sequence"/>
</dbReference>
<organism evidence="1 2">
    <name type="scientific">Stylonychia lemnae</name>
    <name type="common">Ciliate</name>
    <dbReference type="NCBI Taxonomy" id="5949"/>
    <lineage>
        <taxon>Eukaryota</taxon>
        <taxon>Sar</taxon>
        <taxon>Alveolata</taxon>
        <taxon>Ciliophora</taxon>
        <taxon>Intramacronucleata</taxon>
        <taxon>Spirotrichea</taxon>
        <taxon>Stichotrichia</taxon>
        <taxon>Sporadotrichida</taxon>
        <taxon>Oxytrichidae</taxon>
        <taxon>Stylonychinae</taxon>
        <taxon>Stylonychia</taxon>
    </lineage>
</organism>
<dbReference type="InParanoid" id="A0A078A9E7"/>
<dbReference type="EMBL" id="CCKQ01006123">
    <property type="protein sequence ID" value="CDW77413.1"/>
    <property type="molecule type" value="Genomic_DNA"/>
</dbReference>
<protein>
    <submittedName>
        <fullName evidence="1">Uncharacterized protein</fullName>
    </submittedName>
</protein>
<reference evidence="1 2" key="1">
    <citation type="submission" date="2014-06" db="EMBL/GenBank/DDBJ databases">
        <authorList>
            <person name="Swart Estienne"/>
        </authorList>
    </citation>
    <scope>NUCLEOTIDE SEQUENCE [LARGE SCALE GENOMIC DNA]</scope>
    <source>
        <strain evidence="1 2">130c</strain>
    </source>
</reference>
<name>A0A078A9E7_STYLE</name>
<dbReference type="AlphaFoldDB" id="A0A078A9E7"/>
<proteinExistence type="predicted"/>
<sequence>MDYESELNLSFEELEDEEIGENLNKLKHNNIRSEQVLLEWKSKMDISNIRISSSTRFPIKIFHSNYFIQSFENFDYENSRARIFQVIFFQITNLVVKQWRLKLQQKYILLYQKYKPSEGVLECLPFIIGYAIRIAIEDKVRYGEKILTLHNGLKEIYQLMFKEITGLSIGQIYIEKHLSKYSKRDYFEMNKPSKEVVEFMKAKGDIKEFMRKGMTIQFQSYLKSSKIQRDQFEHELSVVLSTKQFQKAKKKTDELRYPPMDFYEKFLNQNIIENLNNDDEIENQSMSRLSKSIFGERSKSTFVKTQINISRVSPMLRSVIQTDSYVPRQVVLSFRDRKMLEKSDSSVIISDKSNHEELPEIRAKEVTKMIEQNKRSRSRNKSSTPVRDRVDEFLEDRRTSIFMLPIQKIVPSRKRFIKLGEGIDHEGNVLKPQLKSVENVKNILNQLPPFDTQVKFDKLPSFPVNVRNQTMIMQEQEEVDKKRIVIQGTLGKIPLNYPSPQFSKSYDKITEDHIHRKQEQESSKKKLKKYQNKSFINAEFLIQKDQGIEDNYKTPNFSEDQGNQDKVQKAGSQQIRKMATLDYSNLTEMEEEKHNQEQKSKQIHESLDPIYQRQRELRKKMMHKNNIFFNRQIMIEKNLIDKSQGKYGQNYSRLIETQFDRTLEKYMHPEDLGLWHKEDIEDIEQKIKNFK</sequence>
<accession>A0A078A9E7</accession>